<comment type="similarity">
    <text evidence="2 4">Belongs to the Nudix hydrolase family.</text>
</comment>
<evidence type="ECO:0000256" key="4">
    <source>
        <dbReference type="RuleBase" id="RU003476"/>
    </source>
</evidence>
<evidence type="ECO:0000259" key="5">
    <source>
        <dbReference type="PROSITE" id="PS51462"/>
    </source>
</evidence>
<dbReference type="EMBL" id="CP101987">
    <property type="protein sequence ID" value="UUI71758.1"/>
    <property type="molecule type" value="Genomic_DNA"/>
</dbReference>
<evidence type="ECO:0000256" key="3">
    <source>
        <dbReference type="ARBA" id="ARBA00022801"/>
    </source>
</evidence>
<dbReference type="InterPro" id="IPR020084">
    <property type="entry name" value="NUDIX_hydrolase_CS"/>
</dbReference>
<dbReference type="Gene3D" id="3.90.79.10">
    <property type="entry name" value="Nucleoside Triphosphate Pyrophosphohydrolase"/>
    <property type="match status" value="1"/>
</dbReference>
<comment type="cofactor">
    <cofactor evidence="1">
        <name>Mg(2+)</name>
        <dbReference type="ChEBI" id="CHEBI:18420"/>
    </cofactor>
</comment>
<dbReference type="InterPro" id="IPR020476">
    <property type="entry name" value="Nudix_hydrolase"/>
</dbReference>
<evidence type="ECO:0000256" key="1">
    <source>
        <dbReference type="ARBA" id="ARBA00001946"/>
    </source>
</evidence>
<gene>
    <name evidence="6" type="ORF">NP048_18535</name>
</gene>
<dbReference type="CDD" id="cd02883">
    <property type="entry name" value="NUDIX_Hydrolase"/>
    <property type="match status" value="1"/>
</dbReference>
<feature type="domain" description="Nudix hydrolase" evidence="5">
    <location>
        <begin position="18"/>
        <end position="149"/>
    </location>
</feature>
<evidence type="ECO:0000313" key="7">
    <source>
        <dbReference type="Proteomes" id="UP001316384"/>
    </source>
</evidence>
<proteinExistence type="inferred from homology"/>
<dbReference type="InterPro" id="IPR000086">
    <property type="entry name" value="NUDIX_hydrolase_dom"/>
</dbReference>
<dbReference type="SUPFAM" id="SSF55811">
    <property type="entry name" value="Nudix"/>
    <property type="match status" value="1"/>
</dbReference>
<protein>
    <submittedName>
        <fullName evidence="6">NUDIX hydrolase</fullName>
    </submittedName>
</protein>
<keyword evidence="7" id="KW-1185">Reference proteome</keyword>
<dbReference type="Proteomes" id="UP001316384">
    <property type="component" value="Chromosome"/>
</dbReference>
<dbReference type="RefSeq" id="WP_256769373.1">
    <property type="nucleotide sequence ID" value="NZ_CP101987.1"/>
</dbReference>
<dbReference type="PANTHER" id="PTHR43046">
    <property type="entry name" value="GDP-MANNOSE MANNOSYL HYDROLASE"/>
    <property type="match status" value="1"/>
</dbReference>
<dbReference type="InterPro" id="IPR015797">
    <property type="entry name" value="NUDIX_hydrolase-like_dom_sf"/>
</dbReference>
<dbReference type="GO" id="GO:0016787">
    <property type="term" value="F:hydrolase activity"/>
    <property type="evidence" value="ECO:0007669"/>
    <property type="project" value="UniProtKB-KW"/>
</dbReference>
<evidence type="ECO:0000313" key="6">
    <source>
        <dbReference type="EMBL" id="UUI71758.1"/>
    </source>
</evidence>
<dbReference type="Pfam" id="PF00293">
    <property type="entry name" value="NUDIX"/>
    <property type="match status" value="1"/>
</dbReference>
<organism evidence="6 7">
    <name type="scientific">Cellulomonas xiejunii</name>
    <dbReference type="NCBI Taxonomy" id="2968083"/>
    <lineage>
        <taxon>Bacteria</taxon>
        <taxon>Bacillati</taxon>
        <taxon>Actinomycetota</taxon>
        <taxon>Actinomycetes</taxon>
        <taxon>Micrococcales</taxon>
        <taxon>Cellulomonadaceae</taxon>
        <taxon>Cellulomonas</taxon>
    </lineage>
</organism>
<name>A0ABY5KPE8_9CELL</name>
<sequence>MRRHDVVAEETVEFTEYDTRLAAYAVVSDGEHILLTWFNGSTPSWTLPGGGVEFHESVEEAVVREVREETGYEVELDAPLTTHSFTRPAGDGRRPVKSVRVLFGARVVGGELGTTEVGGTTDFAAWVPLDEVPLDAPTPEIVRLAVEHVRSGRGA</sequence>
<accession>A0ABY5KPE8</accession>
<evidence type="ECO:0000256" key="2">
    <source>
        <dbReference type="ARBA" id="ARBA00005582"/>
    </source>
</evidence>
<keyword evidence="3 4" id="KW-0378">Hydrolase</keyword>
<dbReference type="PRINTS" id="PR00502">
    <property type="entry name" value="NUDIXFAMILY"/>
</dbReference>
<dbReference type="PANTHER" id="PTHR43046:SF14">
    <property type="entry name" value="MUTT_NUDIX FAMILY PROTEIN"/>
    <property type="match status" value="1"/>
</dbReference>
<reference evidence="6 7" key="1">
    <citation type="submission" date="2022-07" db="EMBL/GenBank/DDBJ databases">
        <title>Novel species in genus cellulomonas.</title>
        <authorList>
            <person name="Ye L."/>
        </authorList>
    </citation>
    <scope>NUCLEOTIDE SEQUENCE [LARGE SCALE GENOMIC DNA]</scope>
    <source>
        <strain evidence="7">zg-B89</strain>
    </source>
</reference>
<dbReference type="PROSITE" id="PS00893">
    <property type="entry name" value="NUDIX_BOX"/>
    <property type="match status" value="1"/>
</dbReference>
<dbReference type="PROSITE" id="PS51462">
    <property type="entry name" value="NUDIX"/>
    <property type="match status" value="1"/>
</dbReference>